<evidence type="ECO:0008006" key="5">
    <source>
        <dbReference type="Google" id="ProtNLM"/>
    </source>
</evidence>
<feature type="signal peptide" evidence="2">
    <location>
        <begin position="1"/>
        <end position="29"/>
    </location>
</feature>
<reference evidence="3 4" key="1">
    <citation type="submission" date="2018-08" db="EMBL/GenBank/DDBJ databases">
        <title>A genome reference for cultivated species of the human gut microbiota.</title>
        <authorList>
            <person name="Zou Y."/>
            <person name="Xue W."/>
            <person name="Luo G."/>
        </authorList>
    </citation>
    <scope>NUCLEOTIDE SEQUENCE [LARGE SCALE GENOMIC DNA]</scope>
    <source>
        <strain evidence="3 4">OF01-3</strain>
    </source>
</reference>
<dbReference type="Proteomes" id="UP000261011">
    <property type="component" value="Unassembled WGS sequence"/>
</dbReference>
<keyword evidence="4" id="KW-1185">Reference proteome</keyword>
<dbReference type="OrthoDB" id="1689178at2"/>
<organism evidence="3 4">
    <name type="scientific">Anaerococcus nagyae</name>
    <dbReference type="NCBI Taxonomy" id="1755241"/>
    <lineage>
        <taxon>Bacteria</taxon>
        <taxon>Bacillati</taxon>
        <taxon>Bacillota</taxon>
        <taxon>Tissierellia</taxon>
        <taxon>Tissierellales</taxon>
        <taxon>Peptoniphilaceae</taxon>
        <taxon>Anaerococcus</taxon>
    </lineage>
</organism>
<dbReference type="AlphaFoldDB" id="A0A3E2TKP2"/>
<evidence type="ECO:0000313" key="4">
    <source>
        <dbReference type="Proteomes" id="UP000261011"/>
    </source>
</evidence>
<comment type="caution">
    <text evidence="3">The sequence shown here is derived from an EMBL/GenBank/DDBJ whole genome shotgun (WGS) entry which is preliminary data.</text>
</comment>
<gene>
    <name evidence="3" type="ORF">DXA39_00170</name>
</gene>
<proteinExistence type="predicted"/>
<protein>
    <recommendedName>
        <fullName evidence="5">GA module</fullName>
    </recommendedName>
</protein>
<keyword evidence="2" id="KW-0732">Signal</keyword>
<dbReference type="RefSeq" id="WP_117519930.1">
    <property type="nucleotide sequence ID" value="NZ_QVEU01000001.1"/>
</dbReference>
<sequence>MKNTKNTKIKTYSSFALALALFVPINSFASETLENSQEVEQNISEDQNDQVGKSEKSYIDLVSNNLSNDGKKASYTFNIPKIESQSNLKAYIYLPDNSNLKNLNVVNSNAKLTFDQLTSMQKIELDLSNTDQNTITLEADIKEDSTTTYSFDLALVSEDESIKEVKKVFSELIEDSKGNKALLDKDLDGVASILSGKFVGNNQIEWTDYLANTTDKDIKLAYPLEPSENQSFEPSSLKLQGYQLTKNGYEPAGQVSEINVEDFNGLVIPDNTLVKLTINSIVDPNKDSAWDINGVRVSKGEIQEQDQKSNEEIKELSGNLDNNAKQIKETITDIDKENETSKKDVQSDDKKALELSKKLETTNQNLRNSLDEVNRSSNENSDKSDVILDDDNSNQNAYDVPKITKELDNVTTKIKEMIKMIDYEEAMRDGVSKEDTSDIENDGVEYIKTLTEKIQESNKLVQEELSNVYGKSAVKSVMTLSHNIDDDTYKILTGLGENTAKTDEIARQINLSIETGKIIDNPEEKKQIVAIINDLESIEASNNKVLESIEDKEEISPNFDIVVDGFSQKLYKDFKKVATVTLDPLDKASVRVDANKAKKDYPTITSYLENLDLRRDLLNK</sequence>
<accession>A0A3E2TKP2</accession>
<feature type="region of interest" description="Disordered" evidence="1">
    <location>
        <begin position="357"/>
        <end position="397"/>
    </location>
</feature>
<evidence type="ECO:0000313" key="3">
    <source>
        <dbReference type="EMBL" id="RGB77905.1"/>
    </source>
</evidence>
<feature type="chain" id="PRO_5017614296" description="GA module" evidence="2">
    <location>
        <begin position="30"/>
        <end position="620"/>
    </location>
</feature>
<evidence type="ECO:0000256" key="1">
    <source>
        <dbReference type="SAM" id="MobiDB-lite"/>
    </source>
</evidence>
<name>A0A3E2TKP2_9FIRM</name>
<feature type="region of interest" description="Disordered" evidence="1">
    <location>
        <begin position="301"/>
        <end position="321"/>
    </location>
</feature>
<feature type="compositionally biased region" description="Basic and acidic residues" evidence="1">
    <location>
        <begin position="301"/>
        <end position="315"/>
    </location>
</feature>
<feature type="compositionally biased region" description="Basic and acidic residues" evidence="1">
    <location>
        <begin position="369"/>
        <end position="386"/>
    </location>
</feature>
<dbReference type="EMBL" id="QVEU01000001">
    <property type="protein sequence ID" value="RGB77905.1"/>
    <property type="molecule type" value="Genomic_DNA"/>
</dbReference>
<evidence type="ECO:0000256" key="2">
    <source>
        <dbReference type="SAM" id="SignalP"/>
    </source>
</evidence>